<feature type="compositionally biased region" description="Low complexity" evidence="1">
    <location>
        <begin position="68"/>
        <end position="83"/>
    </location>
</feature>
<gene>
    <name evidence="2" type="ORF">PAPYR_8899</name>
</gene>
<comment type="caution">
    <text evidence="2">The sequence shown here is derived from an EMBL/GenBank/DDBJ whole genome shotgun (WGS) entry which is preliminary data.</text>
</comment>
<organism evidence="2 3">
    <name type="scientific">Paratrimastix pyriformis</name>
    <dbReference type="NCBI Taxonomy" id="342808"/>
    <lineage>
        <taxon>Eukaryota</taxon>
        <taxon>Metamonada</taxon>
        <taxon>Preaxostyla</taxon>
        <taxon>Paratrimastigidae</taxon>
        <taxon>Paratrimastix</taxon>
    </lineage>
</organism>
<evidence type="ECO:0000313" key="3">
    <source>
        <dbReference type="Proteomes" id="UP001141327"/>
    </source>
</evidence>
<dbReference type="EMBL" id="JAPMOS010000085">
    <property type="protein sequence ID" value="KAJ4455997.1"/>
    <property type="molecule type" value="Genomic_DNA"/>
</dbReference>
<name>A0ABQ8U9K0_9EUKA</name>
<reference evidence="2" key="1">
    <citation type="journal article" date="2022" name="bioRxiv">
        <title>Genomics of Preaxostyla Flagellates Illuminates Evolutionary Transitions and the Path Towards Mitochondrial Loss.</title>
        <authorList>
            <person name="Novak L.V.F."/>
            <person name="Treitli S.C."/>
            <person name="Pyrih J."/>
            <person name="Halakuc P."/>
            <person name="Pipaliya S.V."/>
            <person name="Vacek V."/>
            <person name="Brzon O."/>
            <person name="Soukal P."/>
            <person name="Eme L."/>
            <person name="Dacks J.B."/>
            <person name="Karnkowska A."/>
            <person name="Elias M."/>
            <person name="Hampl V."/>
        </authorList>
    </citation>
    <scope>NUCLEOTIDE SEQUENCE</scope>
    <source>
        <strain evidence="2">RCP-MX</strain>
    </source>
</reference>
<keyword evidence="3" id="KW-1185">Reference proteome</keyword>
<dbReference type="Proteomes" id="UP001141327">
    <property type="component" value="Unassembled WGS sequence"/>
</dbReference>
<proteinExistence type="predicted"/>
<dbReference type="Gene3D" id="3.80.10.10">
    <property type="entry name" value="Ribonuclease Inhibitor"/>
    <property type="match status" value="1"/>
</dbReference>
<feature type="region of interest" description="Disordered" evidence="1">
    <location>
        <begin position="61"/>
        <end position="150"/>
    </location>
</feature>
<dbReference type="SUPFAM" id="SSF52047">
    <property type="entry name" value="RNI-like"/>
    <property type="match status" value="1"/>
</dbReference>
<dbReference type="InterPro" id="IPR032675">
    <property type="entry name" value="LRR_dom_sf"/>
</dbReference>
<evidence type="ECO:0000313" key="2">
    <source>
        <dbReference type="EMBL" id="KAJ4455997.1"/>
    </source>
</evidence>
<protein>
    <submittedName>
        <fullName evidence="2">Uncharacterized protein</fullName>
    </submittedName>
</protein>
<sequence>MAIYEHPSLTSLDMSCNPLSPVGLGALQEAWQHNPRLGWLDIRGSKAAPAEEAAFMRRVAERRPASPAPAAVVAASSPTPSTRLRSRSPESAVCIGPHGGSPQQEQRRQLRPPVWTPQLPPDEEEVVEAHQRQAAPGASPLDSPAAARGR</sequence>
<evidence type="ECO:0000256" key="1">
    <source>
        <dbReference type="SAM" id="MobiDB-lite"/>
    </source>
</evidence>
<accession>A0ABQ8U9K0</accession>